<evidence type="ECO:0000256" key="1">
    <source>
        <dbReference type="SAM" id="MobiDB-lite"/>
    </source>
</evidence>
<evidence type="ECO:0000313" key="2">
    <source>
        <dbReference type="EMBL" id="JAG32099.1"/>
    </source>
</evidence>
<proteinExistence type="predicted"/>
<feature type="region of interest" description="Disordered" evidence="1">
    <location>
        <begin position="171"/>
        <end position="199"/>
    </location>
</feature>
<feature type="region of interest" description="Disordered" evidence="1">
    <location>
        <begin position="1"/>
        <end position="20"/>
    </location>
</feature>
<dbReference type="Pfam" id="PF07004">
    <property type="entry name" value="SHIPPO-rpt"/>
    <property type="match status" value="2"/>
</dbReference>
<dbReference type="EMBL" id="GBRD01017559">
    <property type="protein sequence ID" value="JAG48268.1"/>
    <property type="molecule type" value="Transcribed_RNA"/>
</dbReference>
<dbReference type="InterPro" id="IPR010736">
    <property type="entry name" value="SHIPPO-rpt"/>
</dbReference>
<accession>A0A0A9YIY0</accession>
<name>A0A0A9YIY0_LYGHE</name>
<protein>
    <submittedName>
        <fullName evidence="2">Uncharacterized protein</fullName>
    </submittedName>
</protein>
<dbReference type="AlphaFoldDB" id="A0A0A9YIY0"/>
<feature type="region of interest" description="Disordered" evidence="1">
    <location>
        <begin position="252"/>
        <end position="279"/>
    </location>
</feature>
<dbReference type="EMBL" id="GBHO01011505">
    <property type="protein sequence ID" value="JAG32099.1"/>
    <property type="molecule type" value="Transcribed_RNA"/>
</dbReference>
<organism evidence="2">
    <name type="scientific">Lygus hesperus</name>
    <name type="common">Western plant bug</name>
    <dbReference type="NCBI Taxonomy" id="30085"/>
    <lineage>
        <taxon>Eukaryota</taxon>
        <taxon>Metazoa</taxon>
        <taxon>Ecdysozoa</taxon>
        <taxon>Arthropoda</taxon>
        <taxon>Hexapoda</taxon>
        <taxon>Insecta</taxon>
        <taxon>Pterygota</taxon>
        <taxon>Neoptera</taxon>
        <taxon>Paraneoptera</taxon>
        <taxon>Hemiptera</taxon>
        <taxon>Heteroptera</taxon>
        <taxon>Panheteroptera</taxon>
        <taxon>Cimicomorpha</taxon>
        <taxon>Miridae</taxon>
        <taxon>Mirini</taxon>
        <taxon>Lygus</taxon>
    </lineage>
</organism>
<reference evidence="2" key="1">
    <citation type="journal article" date="2014" name="PLoS ONE">
        <title>Transcriptome-Based Identification of ABC Transporters in the Western Tarnished Plant Bug Lygus hesperus.</title>
        <authorList>
            <person name="Hull J.J."/>
            <person name="Chaney K."/>
            <person name="Geib S.M."/>
            <person name="Fabrick J.A."/>
            <person name="Brent C.S."/>
            <person name="Walsh D."/>
            <person name="Lavine L.C."/>
        </authorList>
    </citation>
    <scope>NUCLEOTIDE SEQUENCE</scope>
</reference>
<evidence type="ECO:0000313" key="3">
    <source>
        <dbReference type="EMBL" id="JAG48268.1"/>
    </source>
</evidence>
<reference evidence="3" key="3">
    <citation type="submission" date="2014-09" db="EMBL/GenBank/DDBJ databases">
        <authorList>
            <person name="Magalhaes I.L.F."/>
            <person name="Oliveira U."/>
            <person name="Santos F.R."/>
            <person name="Vidigal T.H.D.A."/>
            <person name="Brescovit A.D."/>
            <person name="Santos A.J."/>
        </authorList>
    </citation>
    <scope>NUCLEOTIDE SEQUENCE</scope>
</reference>
<gene>
    <name evidence="2" type="ORF">CM83_25953</name>
</gene>
<sequence>MFDKAERGNFMVTNNNPGPGTYTIPSDRDYREDNVPFKFKVGHVPIWNTVKGPAPNSYTIKYRKHRIKGAAWSKMTEKKPFARYNEDNEDDGNEKNVVRSVEEYKNLYFWLPALERPKLCRGRPKKYLTEDADGVPKAPAEINLRKYYTWTYEDTMKNCAGCERYKGPHWSNRKAPRFSDKPSNTNPGPADYDVEGDRPTEEADWLESIRFYKRATAKLERYTDKIECDQARNDEPSPADTAFSSDIGKKKSFNVKGTFGNPKKPTNPDPGGPSPMEYSPYHAKCRMQNRKKPPFNVTSMRHEKIPDLPGPADYNPPQGTISFDLCKKLPPSNATYVAPFGTTDIQRPLLIDRGIPDPATYDATVKPRIIPYGVKTTTFTSRRDSTRTKTNTKVSPAYYNTVTAYDKLKRRCDPCRNRKPFNSSGPRLAPLVEDLDIPGPSEYMVNDETIKPGGSGAVNMNSTSERIWGDYKNDTPGPGHYNIHPLYKDALVRAHCTHNATLVPYPNFYPIKPHYGPPFPKTILKTFVKGAPRW</sequence>
<reference evidence="2" key="2">
    <citation type="submission" date="2014-07" db="EMBL/GenBank/DDBJ databases">
        <authorList>
            <person name="Hull J."/>
        </authorList>
    </citation>
    <scope>NUCLEOTIDE SEQUENCE</scope>
</reference>